<organism evidence="2 3">
    <name type="scientific">Enterococcus eurekensis</name>
    <dbReference type="NCBI Taxonomy" id="1159753"/>
    <lineage>
        <taxon>Bacteria</taxon>
        <taxon>Bacillati</taxon>
        <taxon>Bacillota</taxon>
        <taxon>Bacilli</taxon>
        <taxon>Lactobacillales</taxon>
        <taxon>Enterococcaceae</taxon>
        <taxon>Enterococcus</taxon>
    </lineage>
</organism>
<keyword evidence="3" id="KW-1185">Reference proteome</keyword>
<evidence type="ECO:0000256" key="1">
    <source>
        <dbReference type="SAM" id="Phobius"/>
    </source>
</evidence>
<evidence type="ECO:0008006" key="4">
    <source>
        <dbReference type="Google" id="ProtNLM"/>
    </source>
</evidence>
<dbReference type="Proteomes" id="UP001596026">
    <property type="component" value="Unassembled WGS sequence"/>
</dbReference>
<protein>
    <recommendedName>
        <fullName evidence="4">Integral membrane protein</fullName>
    </recommendedName>
</protein>
<dbReference type="RefSeq" id="WP_379962785.1">
    <property type="nucleotide sequence ID" value="NZ_JBHSGT010000003.1"/>
</dbReference>
<keyword evidence="1" id="KW-0472">Membrane</keyword>
<gene>
    <name evidence="2" type="ORF">ACFO3L_00265</name>
</gene>
<proteinExistence type="predicted"/>
<keyword evidence="1" id="KW-1133">Transmembrane helix</keyword>
<name>A0ABV9LZY7_9ENTE</name>
<reference evidence="3" key="1">
    <citation type="journal article" date="2019" name="Int. J. Syst. Evol. Microbiol.">
        <title>The Global Catalogue of Microorganisms (GCM) 10K type strain sequencing project: providing services to taxonomists for standard genome sequencing and annotation.</title>
        <authorList>
            <consortium name="The Broad Institute Genomics Platform"/>
            <consortium name="The Broad Institute Genome Sequencing Center for Infectious Disease"/>
            <person name="Wu L."/>
            <person name="Ma J."/>
        </authorList>
    </citation>
    <scope>NUCLEOTIDE SEQUENCE [LARGE SCALE GENOMIC DNA]</scope>
    <source>
        <strain evidence="3">CGMCC 1.19061</strain>
    </source>
</reference>
<feature type="transmembrane region" description="Helical" evidence="1">
    <location>
        <begin position="6"/>
        <end position="22"/>
    </location>
</feature>
<accession>A0ABV9LZY7</accession>
<dbReference type="EMBL" id="JBHSGT010000003">
    <property type="protein sequence ID" value="MFC4709082.1"/>
    <property type="molecule type" value="Genomic_DNA"/>
</dbReference>
<evidence type="ECO:0000313" key="2">
    <source>
        <dbReference type="EMBL" id="MFC4709082.1"/>
    </source>
</evidence>
<comment type="caution">
    <text evidence="2">The sequence shown here is derived from an EMBL/GenBank/DDBJ whole genome shotgun (WGS) entry which is preliminary data.</text>
</comment>
<keyword evidence="1" id="KW-0812">Transmembrane</keyword>
<evidence type="ECO:0000313" key="3">
    <source>
        <dbReference type="Proteomes" id="UP001596026"/>
    </source>
</evidence>
<feature type="transmembrane region" description="Helical" evidence="1">
    <location>
        <begin position="29"/>
        <end position="46"/>
    </location>
</feature>
<sequence length="99" mass="11700">MYWIYIIGLIFVVIIGITQSYFGYNGHKVLGWIFPIVFIGFNIWFLMNGTLEFSISDIFRPFIGLAVLSSFWEMGYKKKQKELSRELDKMKAKDQQNMQ</sequence>